<evidence type="ECO:0000256" key="5">
    <source>
        <dbReference type="SAM" id="Phobius"/>
    </source>
</evidence>
<dbReference type="PRINTS" id="PR00260">
    <property type="entry name" value="CHEMTRNSDUCR"/>
</dbReference>
<keyword evidence="4" id="KW-0175">Coiled coil</keyword>
<proteinExistence type="inferred from homology"/>
<evidence type="ECO:0000256" key="1">
    <source>
        <dbReference type="ARBA" id="ARBA00023224"/>
    </source>
</evidence>
<dbReference type="Gene3D" id="1.10.287.950">
    <property type="entry name" value="Methyl-accepting chemotaxis protein"/>
    <property type="match status" value="1"/>
</dbReference>
<dbReference type="SMART" id="SM00283">
    <property type="entry name" value="MA"/>
    <property type="match status" value="1"/>
</dbReference>
<evidence type="ECO:0000256" key="2">
    <source>
        <dbReference type="ARBA" id="ARBA00029447"/>
    </source>
</evidence>
<accession>A0A560GRA1</accession>
<evidence type="ECO:0000313" key="8">
    <source>
        <dbReference type="EMBL" id="TWB36542.1"/>
    </source>
</evidence>
<evidence type="ECO:0000313" key="9">
    <source>
        <dbReference type="Proteomes" id="UP000315751"/>
    </source>
</evidence>
<sequence>MFQFTVATLISNLKIPVRLFGAFGILIVLIISLITVSVIRFESIKREYETAHRRSEAVIGLKNAYLNVRQGRVMTWSYVATGDESYIAKRDKAFGDAISDIDTVSRKIRTDEGKKLTQAFADTVTTFAADAKSFDALRARGVAANSDEFRAAVKTIDDSAKRYADANDAVSHYFENLNNQNAQEVKDVIDQAISLSITAGTAGIVAGLVMAWLIGRGIVNPIRALQMAMDRLARNDTAVDIPGTERKDEIGGMAHAVGVFKSNALDNARLRAEQEAQRAQAAEDQKRAMNRMADDFEAKVMGMVQTVSTSSAALKNASLTMASAAEQSSNQAVTVATASTQTSANVQTVATATEELSSSIKEIARQVTQSAAIAGEAFDKATATNALVQNLTGAAERIGGVVRLIDDIASQTNLLALNATIEAARAGEAGKGFAVVASEVKMLADQTAKATGEIGQQITSMQEETHSTVTAIKDISLIIEQIRGISTAISSAVEEQGAATMEIARNVQQAAQGTHQVSEAIAGVTESSNTTGTIAQQVLTSAGELSDNSENLRQEVQVFLTSVRA</sequence>
<dbReference type="GO" id="GO:0007165">
    <property type="term" value="P:signal transduction"/>
    <property type="evidence" value="ECO:0007669"/>
    <property type="project" value="UniProtKB-KW"/>
</dbReference>
<dbReference type="InterPro" id="IPR003660">
    <property type="entry name" value="HAMP_dom"/>
</dbReference>
<keyword evidence="5" id="KW-1133">Transmembrane helix</keyword>
<dbReference type="OrthoDB" id="8332525at2"/>
<evidence type="ECO:0000259" key="6">
    <source>
        <dbReference type="PROSITE" id="PS50111"/>
    </source>
</evidence>
<dbReference type="Pfam" id="PF00672">
    <property type="entry name" value="HAMP"/>
    <property type="match status" value="1"/>
</dbReference>
<dbReference type="PANTHER" id="PTHR32089">
    <property type="entry name" value="METHYL-ACCEPTING CHEMOTAXIS PROTEIN MCPB"/>
    <property type="match status" value="1"/>
</dbReference>
<dbReference type="RefSeq" id="WP_145735471.1">
    <property type="nucleotide sequence ID" value="NZ_VITR01000017.1"/>
</dbReference>
<dbReference type="Pfam" id="PF00015">
    <property type="entry name" value="MCPsignal"/>
    <property type="match status" value="1"/>
</dbReference>
<dbReference type="EMBL" id="VITR01000017">
    <property type="protein sequence ID" value="TWB36542.1"/>
    <property type="molecule type" value="Genomic_DNA"/>
</dbReference>
<evidence type="ECO:0000256" key="4">
    <source>
        <dbReference type="SAM" id="Coils"/>
    </source>
</evidence>
<name>A0A560GRA1_9PROT</name>
<evidence type="ECO:0000259" key="7">
    <source>
        <dbReference type="PROSITE" id="PS50885"/>
    </source>
</evidence>
<feature type="transmembrane region" description="Helical" evidence="5">
    <location>
        <begin position="20"/>
        <end position="39"/>
    </location>
</feature>
<dbReference type="GO" id="GO:0006935">
    <property type="term" value="P:chemotaxis"/>
    <property type="evidence" value="ECO:0007669"/>
    <property type="project" value="InterPro"/>
</dbReference>
<feature type="coiled-coil region" evidence="4">
    <location>
        <begin position="262"/>
        <end position="299"/>
    </location>
</feature>
<dbReference type="PROSITE" id="PS50885">
    <property type="entry name" value="HAMP"/>
    <property type="match status" value="1"/>
</dbReference>
<dbReference type="PROSITE" id="PS50111">
    <property type="entry name" value="CHEMOTAXIS_TRANSDUC_2"/>
    <property type="match status" value="1"/>
</dbReference>
<dbReference type="InterPro" id="IPR024478">
    <property type="entry name" value="HlyB_4HB_MCP"/>
</dbReference>
<dbReference type="GO" id="GO:0016020">
    <property type="term" value="C:membrane"/>
    <property type="evidence" value="ECO:0007669"/>
    <property type="project" value="InterPro"/>
</dbReference>
<feature type="domain" description="HAMP" evidence="7">
    <location>
        <begin position="216"/>
        <end position="269"/>
    </location>
</feature>
<evidence type="ECO:0000256" key="3">
    <source>
        <dbReference type="PROSITE-ProRule" id="PRU00284"/>
    </source>
</evidence>
<keyword evidence="5" id="KW-0812">Transmembrane</keyword>
<dbReference type="AlphaFoldDB" id="A0A560GRA1"/>
<comment type="caution">
    <text evidence="8">The sequence shown here is derived from an EMBL/GenBank/DDBJ whole genome shotgun (WGS) entry which is preliminary data.</text>
</comment>
<dbReference type="InterPro" id="IPR004089">
    <property type="entry name" value="MCPsignal_dom"/>
</dbReference>
<protein>
    <submittedName>
        <fullName evidence="8">Methyl-accepting chemotaxis protein</fullName>
    </submittedName>
</protein>
<dbReference type="SUPFAM" id="SSF58104">
    <property type="entry name" value="Methyl-accepting chemotaxis protein (MCP) signaling domain"/>
    <property type="match status" value="1"/>
</dbReference>
<gene>
    <name evidence="8" type="ORF">FBZ90_117103</name>
</gene>
<comment type="similarity">
    <text evidence="2">Belongs to the methyl-accepting chemotaxis (MCP) protein family.</text>
</comment>
<dbReference type="GO" id="GO:0004888">
    <property type="term" value="F:transmembrane signaling receptor activity"/>
    <property type="evidence" value="ECO:0007669"/>
    <property type="project" value="InterPro"/>
</dbReference>
<dbReference type="CDD" id="cd06225">
    <property type="entry name" value="HAMP"/>
    <property type="match status" value="1"/>
</dbReference>
<dbReference type="Gene3D" id="6.10.340.10">
    <property type="match status" value="1"/>
</dbReference>
<feature type="domain" description="Methyl-accepting transducer" evidence="6">
    <location>
        <begin position="310"/>
        <end position="546"/>
    </location>
</feature>
<keyword evidence="9" id="KW-1185">Reference proteome</keyword>
<dbReference type="SMART" id="SM00304">
    <property type="entry name" value="HAMP"/>
    <property type="match status" value="1"/>
</dbReference>
<keyword evidence="5" id="KW-0472">Membrane</keyword>
<dbReference type="Pfam" id="PF12729">
    <property type="entry name" value="4HB_MCP_1"/>
    <property type="match status" value="1"/>
</dbReference>
<reference evidence="8 9" key="1">
    <citation type="submission" date="2019-06" db="EMBL/GenBank/DDBJ databases">
        <title>Genomic Encyclopedia of Type Strains, Phase IV (KMG-V): Genome sequencing to study the core and pangenomes of soil and plant-associated prokaryotes.</title>
        <authorList>
            <person name="Whitman W."/>
        </authorList>
    </citation>
    <scope>NUCLEOTIDE SEQUENCE [LARGE SCALE GENOMIC DNA]</scope>
    <source>
        <strain evidence="8 9">BR 11622</strain>
    </source>
</reference>
<dbReference type="PANTHER" id="PTHR32089:SF112">
    <property type="entry name" value="LYSOZYME-LIKE PROTEIN-RELATED"/>
    <property type="match status" value="1"/>
</dbReference>
<organism evidence="8 9">
    <name type="scientific">Nitrospirillum amazonense</name>
    <dbReference type="NCBI Taxonomy" id="28077"/>
    <lineage>
        <taxon>Bacteria</taxon>
        <taxon>Pseudomonadati</taxon>
        <taxon>Pseudomonadota</taxon>
        <taxon>Alphaproteobacteria</taxon>
        <taxon>Rhodospirillales</taxon>
        <taxon>Azospirillaceae</taxon>
        <taxon>Nitrospirillum</taxon>
    </lineage>
</organism>
<dbReference type="InterPro" id="IPR004090">
    <property type="entry name" value="Chemotax_Me-accpt_rcpt"/>
</dbReference>
<feature type="transmembrane region" description="Helical" evidence="5">
    <location>
        <begin position="192"/>
        <end position="214"/>
    </location>
</feature>
<dbReference type="Proteomes" id="UP000315751">
    <property type="component" value="Unassembled WGS sequence"/>
</dbReference>
<keyword evidence="1 3" id="KW-0807">Transducer</keyword>